<feature type="region of interest" description="Disordered" evidence="2">
    <location>
        <begin position="1899"/>
        <end position="1935"/>
    </location>
</feature>
<name>S3BWI3_OPHP1</name>
<sequence>MAPIERDVALYDADRVLRHQHSSSSDYGRSLIPMWDSSDPERAPPPLPMNPQSPSVGTSRPGTSTAIQNAHAALNEKARESSLMSNVLSKRMAETSPERTPRASLSYASSISSSSLSSNPSSASRSQSHRRMQSLHSGSVRDLSFVLDGSGRDSNNSTPRSPEKALRPATPHISYNDHDPFVDERPNPGPGPSLTPIVRPIVRRPQQSILGENTPPQSATMVALQNMATSSPSQRELPIPPISQPLPQPPAHHFPTPTVQPEYGPVPPSVSDSTNNSSAGGAASGRSTRASTGNTTSNMEMSISRQPTVAVENLSKQILSLTSIATSLQKEMAALSRRSRDNATDLMSLKEATNARDEDIRKSLREIITTSSEVASVRSRDSYPGGPFLIDNKPHHIHQSTTSPLLKNARPFSLPRIPSPNSFAASLDRDSMSTPSLCGNDGPNTIAMLERIVREMGTKEGQEMLLKRLVDVIEKLTGMASATKLEDLVQFVKERQIPETVVPSSAAFDLSDNASGTPPRPRNYSFDDSSPSQFEIEYSRNGPMAQRSEHLMQSSHQNDQRRSSAPIVGTADVISDDVLKIIKTVKDSVAQGGGLTAEVKALVRELRGEVLGMGREIGRRLDEVETNAREEGKPAAATQVEMAKVVEDGLSEMKQHMNNLMREHHRQSTVDTADVAAAAAKAVPGIDYEEVYNAMRAALKDARASKPSKQELSRDDVIEAVKDAWEMYKPEIEIQQIGLERDEVLACLEQGLRDYAPHDDKPAGATRDEVFKAVVEGMKHFVPPQMPPTGMSRDEVLGAVRECLEEFEFPVAPSAIGAEMTREDMVEAVKQGLDGFEFPRSSDRELVALHSTDNNNDDEVVTRLHEIMQFMREEFKAVSDEAKQNVAANGRDTEQVLDATRDGLEKLRVDLEGYVDKVAAAVTHQDFSEGLIRTLDVFRDEISELMSKATEDSKDLLKDEIDSLRDTVNSSLVPALPNASAAPTSNREVLEALQEGVNCLRGEISNRHVNSTSEVLDALQEGLQDLRISIDKLSNKPTDFSANDEILDALKSGLSDVRTDIDGLRDQNSSAVTTFESNNAIVPADMLRHDDIKNLESLITQLRTKVDVLDAVQTKLSTEREVSEADVVEAPSSRGVEEDPVWKEKLAQMESKLHAIHESVTGLSNRDMDIKLPEMESKLQAIHESVAGLATREPVTEASDAPPRPSTDAASCEDVEAIETILRNTKARLDDLIDGEQLVRKEHIDSIEAVVLETKHSLIDLKDLMAGLSSREDISMVESLVAQVASGFDEMKDRHEKHFDDPEKVTKTDVDAIALACLQVKSAVEKMAQADEETGLPSKDDLLGLAVIVRDVRDQLEMVSAAQTKATEDQQAEIVGVGERISDVKAFLEVLNETVKVRLEDGVLGMESVGKILDSLSDTMGRNNSDLHDLYETMKNEFEESRAGVVGVKLESDERFQQTTETLEAKIDERINDLMAKFDEFYAAADDKARIGEERDVEVEAAVVGTKTVAEELKLLVDTLGSAVTDSLEKMEEASKTVFTRVDDMVTKAEENHTDAKTEHQQTREQVQEALTVVQDVQGHVTEYHPQILDTIKDVLLVVNDHFEHSKISVVTMQKEIIDSIPEPPTPPPVEKYDDAMVHEKLDKLVSQTDRAAGAYDQLDKMDALVDHTLAVDAALAKIDRLVEHSDDTDKALVQLEKLDQLEKLEKLDYLVAQSDSTTETLTNLEKLAKLDQIVDLTQLAGRAFDAQHSKIDKLLDHTQTLEKVHEQVMRTATDLAQYMATQTQRIADDHEDREQTLRETSITLERRQAELVQADANLDDLREEERRLKESVASLRVDQESMQRNKIRLTADVSSLETALHLRREELHEMEARAEGLERRILEGVMDHSRVLLMAKANKGRDAMSRKRVVPSKKEKKDPSAAGARGLAAENKPRTAFNLAMSTKRNPMPANSPVGVAANGSANGSRRILSLSQINSSSSTGSIRRSNSVRANVGGAGSLRKSSWGGRLPSKGYGSLDVDKENAPLKESDEEDSRDMRELSIDVSHEDYDTLRNEQLNAAVVPYRRKGEEDECDDEFQDCGEDDENDKHSEAGTLRRSSLGTSVVTSDTQSESGEFYSGDEDDDVMSQWTSSQVSSAAPHSGSVPGEMVLYGRD</sequence>
<feature type="compositionally biased region" description="Basic and acidic residues" evidence="2">
    <location>
        <begin position="2035"/>
        <end position="2046"/>
    </location>
</feature>
<feature type="compositionally biased region" description="Low complexity" evidence="2">
    <location>
        <begin position="103"/>
        <end position="126"/>
    </location>
</feature>
<dbReference type="STRING" id="1262450.S3BWI3"/>
<feature type="compositionally biased region" description="Pro residues" evidence="2">
    <location>
        <begin position="238"/>
        <end position="252"/>
    </location>
</feature>
<evidence type="ECO:0000313" key="4">
    <source>
        <dbReference type="Proteomes" id="UP000016923"/>
    </source>
</evidence>
<accession>S3BWI3</accession>
<dbReference type="PANTHER" id="PTHR45615:SF80">
    <property type="entry name" value="GRIP DOMAIN-CONTAINING PROTEIN"/>
    <property type="match status" value="1"/>
</dbReference>
<feature type="compositionally biased region" description="Polar residues" evidence="2">
    <location>
        <begin position="2096"/>
        <end position="2113"/>
    </location>
</feature>
<reference evidence="3 4" key="1">
    <citation type="journal article" date="2013" name="BMC Genomics">
        <title>The genome and transcriptome of the pine saprophyte Ophiostoma piceae, and a comparison with the bark beetle-associated pine pathogen Grosmannia clavigera.</title>
        <authorList>
            <person name="Haridas S."/>
            <person name="Wang Y."/>
            <person name="Lim L."/>
            <person name="Massoumi Alamouti S."/>
            <person name="Jackman S."/>
            <person name="Docking R."/>
            <person name="Robertson G."/>
            <person name="Birol I."/>
            <person name="Bohlmann J."/>
            <person name="Breuil C."/>
        </authorList>
    </citation>
    <scope>NUCLEOTIDE SEQUENCE [LARGE SCALE GENOMIC DNA]</scope>
    <source>
        <strain evidence="3 4">UAMH 11346</strain>
    </source>
</reference>
<feature type="compositionally biased region" description="Polar residues" evidence="2">
    <location>
        <begin position="55"/>
        <end position="68"/>
    </location>
</feature>
<feature type="compositionally biased region" description="Basic and acidic residues" evidence="2">
    <location>
        <begin position="175"/>
        <end position="186"/>
    </location>
</feature>
<dbReference type="Proteomes" id="UP000016923">
    <property type="component" value="Unassembled WGS sequence"/>
</dbReference>
<organism evidence="3 4">
    <name type="scientific">Ophiostoma piceae (strain UAMH 11346)</name>
    <name type="common">Sap stain fungus</name>
    <dbReference type="NCBI Taxonomy" id="1262450"/>
    <lineage>
        <taxon>Eukaryota</taxon>
        <taxon>Fungi</taxon>
        <taxon>Dikarya</taxon>
        <taxon>Ascomycota</taxon>
        <taxon>Pezizomycotina</taxon>
        <taxon>Sordariomycetes</taxon>
        <taxon>Sordariomycetidae</taxon>
        <taxon>Ophiostomatales</taxon>
        <taxon>Ophiostomataceae</taxon>
        <taxon>Ophiostoma</taxon>
    </lineage>
</organism>
<gene>
    <name evidence="3" type="ORF">F503_06462</name>
</gene>
<feature type="compositionally biased region" description="Polar residues" evidence="2">
    <location>
        <begin position="294"/>
        <end position="303"/>
    </location>
</feature>
<dbReference type="PANTHER" id="PTHR45615">
    <property type="entry name" value="MYOSIN HEAVY CHAIN, NON-MUSCLE"/>
    <property type="match status" value="1"/>
</dbReference>
<dbReference type="OMA" id="EKYDDSQ"/>
<dbReference type="EMBL" id="KE148165">
    <property type="protein sequence ID" value="EPE03756.1"/>
    <property type="molecule type" value="Genomic_DNA"/>
</dbReference>
<feature type="coiled-coil region" evidence="1">
    <location>
        <begin position="1805"/>
        <end position="1881"/>
    </location>
</feature>
<dbReference type="HOGENOM" id="CLU_000589_0_0_1"/>
<feature type="compositionally biased region" description="Polar residues" evidence="2">
    <location>
        <begin position="2127"/>
        <end position="2138"/>
    </location>
</feature>
<feature type="compositionally biased region" description="Low complexity" evidence="2">
    <location>
        <begin position="1975"/>
        <end position="1989"/>
    </location>
</feature>
<dbReference type="eggNOG" id="ENOG502S40N">
    <property type="taxonomic scope" value="Eukaryota"/>
</dbReference>
<evidence type="ECO:0000256" key="1">
    <source>
        <dbReference type="SAM" id="Coils"/>
    </source>
</evidence>
<evidence type="ECO:0000313" key="3">
    <source>
        <dbReference type="EMBL" id="EPE03756.1"/>
    </source>
</evidence>
<dbReference type="OrthoDB" id="5423371at2759"/>
<feature type="compositionally biased region" description="Basic and acidic residues" evidence="2">
    <location>
        <begin position="2018"/>
        <end position="2028"/>
    </location>
</feature>
<keyword evidence="1" id="KW-0175">Coiled coil</keyword>
<feature type="compositionally biased region" description="Acidic residues" evidence="2">
    <location>
        <begin position="2070"/>
        <end position="2085"/>
    </location>
</feature>
<feature type="region of interest" description="Disordered" evidence="2">
    <location>
        <begin position="1975"/>
        <end position="2046"/>
    </location>
</feature>
<proteinExistence type="predicted"/>
<feature type="region of interest" description="Disordered" evidence="2">
    <location>
        <begin position="229"/>
        <end position="303"/>
    </location>
</feature>
<feature type="region of interest" description="Disordered" evidence="2">
    <location>
        <begin position="2062"/>
        <end position="2154"/>
    </location>
</feature>
<feature type="region of interest" description="Disordered" evidence="2">
    <location>
        <begin position="15"/>
        <end position="195"/>
    </location>
</feature>
<dbReference type="VEuPathDB" id="FungiDB:F503_06462"/>
<feature type="region of interest" description="Disordered" evidence="2">
    <location>
        <begin position="1192"/>
        <end position="1211"/>
    </location>
</feature>
<keyword evidence="4" id="KW-1185">Reference proteome</keyword>
<protein>
    <submittedName>
        <fullName evidence="3">Chromosome segregation atpase</fullName>
    </submittedName>
</protein>
<feature type="compositionally biased region" description="Low complexity" evidence="2">
    <location>
        <begin position="273"/>
        <end position="293"/>
    </location>
</feature>
<feature type="region of interest" description="Disordered" evidence="2">
    <location>
        <begin position="508"/>
        <end position="535"/>
    </location>
</feature>
<evidence type="ECO:0000256" key="2">
    <source>
        <dbReference type="SAM" id="MobiDB-lite"/>
    </source>
</evidence>
<feature type="compositionally biased region" description="Basic and acidic residues" evidence="2">
    <location>
        <begin position="91"/>
        <end position="101"/>
    </location>
</feature>